<comment type="caution">
    <text evidence="1">The sequence shown here is derived from an EMBL/GenBank/DDBJ whole genome shotgun (WGS) entry which is preliminary data.</text>
</comment>
<keyword evidence="2" id="KW-1185">Reference proteome</keyword>
<dbReference type="Proteomes" id="UP000604046">
    <property type="component" value="Unassembled WGS sequence"/>
</dbReference>
<dbReference type="AlphaFoldDB" id="A0A812J501"/>
<sequence length="196" mass="22074">MAEIFPEYDAWLAKYESLKNLCDIPGSITFCQQHPGTINNRKHNLQGNCMLHQIAYWGVGQDIVEQFMQLGSDPTLRNFDGETPVDMAVKEGRGNTADAFRQVFGEMEDCERQKAIFLSAAKNGDFVTCFRTLQQHPWLRNAQSHRGWSVLHQAAFHGCAARLIARLLDLGVSEELRTAEGETFLNVLENTLVTVS</sequence>
<name>A0A812J501_9DINO</name>
<dbReference type="Gene3D" id="1.25.40.20">
    <property type="entry name" value="Ankyrin repeat-containing domain"/>
    <property type="match status" value="1"/>
</dbReference>
<gene>
    <name evidence="1" type="primary">anks1b</name>
    <name evidence="1" type="ORF">SNAT2548_LOCUS5176</name>
</gene>
<dbReference type="EMBL" id="CAJNDS010000329">
    <property type="protein sequence ID" value="CAE7192839.1"/>
    <property type="molecule type" value="Genomic_DNA"/>
</dbReference>
<proteinExistence type="predicted"/>
<reference evidence="1" key="1">
    <citation type="submission" date="2021-02" db="EMBL/GenBank/DDBJ databases">
        <authorList>
            <person name="Dougan E. K."/>
            <person name="Rhodes N."/>
            <person name="Thang M."/>
            <person name="Chan C."/>
        </authorList>
    </citation>
    <scope>NUCLEOTIDE SEQUENCE</scope>
</reference>
<dbReference type="InterPro" id="IPR036770">
    <property type="entry name" value="Ankyrin_rpt-contain_sf"/>
</dbReference>
<organism evidence="1 2">
    <name type="scientific">Symbiodinium natans</name>
    <dbReference type="NCBI Taxonomy" id="878477"/>
    <lineage>
        <taxon>Eukaryota</taxon>
        <taxon>Sar</taxon>
        <taxon>Alveolata</taxon>
        <taxon>Dinophyceae</taxon>
        <taxon>Suessiales</taxon>
        <taxon>Symbiodiniaceae</taxon>
        <taxon>Symbiodinium</taxon>
    </lineage>
</organism>
<protein>
    <submittedName>
        <fullName evidence="1">Anks1b protein</fullName>
    </submittedName>
</protein>
<dbReference type="OrthoDB" id="202480at2759"/>
<evidence type="ECO:0000313" key="1">
    <source>
        <dbReference type="EMBL" id="CAE7192839.1"/>
    </source>
</evidence>
<evidence type="ECO:0000313" key="2">
    <source>
        <dbReference type="Proteomes" id="UP000604046"/>
    </source>
</evidence>
<accession>A0A812J501</accession>
<dbReference type="SUPFAM" id="SSF48403">
    <property type="entry name" value="Ankyrin repeat"/>
    <property type="match status" value="1"/>
</dbReference>